<dbReference type="STRING" id="1054147.F4Q4A4"/>
<dbReference type="InterPro" id="IPR029058">
    <property type="entry name" value="AB_hydrolase_fold"/>
</dbReference>
<sequence length="315" mass="35139">MPFATVSQNRGTPVNINYEIHGTGEEKILFIMGFLTTLDGWKLQTEYLNKNHSSKYTFCVFDNRGIGQSDSPSFNYTSSDMATDAKELIDHLKWDKVHLVGVSMGGMIALEFASLFPQRLQSLSLCVTHAGGFGRVTPLYGMAKMLRSFALTDHPTRGRYIMPILYSEEYLEKTTLDGTNKNIEFLVNDYVEKVGKSKVPTLAAVVGHIRTVYTHHLTDRRLAAIKASGFPILIMCGDIDYMVRTSNSFLLRDHLAPAEFLQFKSGHCINVEYEIEFNEALVRNFNRGSGSSSDSSDSSSGLSNDQISPDTTTKQ</sequence>
<dbReference type="RefSeq" id="XP_004355440.1">
    <property type="nucleotide sequence ID" value="XM_004355388.1"/>
</dbReference>
<protein>
    <recommendedName>
        <fullName evidence="2">AB hydrolase-1 domain-containing protein</fullName>
    </recommendedName>
</protein>
<dbReference type="InterPro" id="IPR050471">
    <property type="entry name" value="AB_hydrolase"/>
</dbReference>
<dbReference type="PRINTS" id="PR00111">
    <property type="entry name" value="ABHYDROLASE"/>
</dbReference>
<dbReference type="Pfam" id="PF00561">
    <property type="entry name" value="Abhydrolase_1"/>
    <property type="match status" value="1"/>
</dbReference>
<feature type="domain" description="AB hydrolase-1" evidence="2">
    <location>
        <begin position="28"/>
        <end position="270"/>
    </location>
</feature>
<accession>F4Q4A4</accession>
<dbReference type="Proteomes" id="UP000007797">
    <property type="component" value="Unassembled WGS sequence"/>
</dbReference>
<dbReference type="PANTHER" id="PTHR43433">
    <property type="entry name" value="HYDROLASE, ALPHA/BETA FOLD FAMILY PROTEIN"/>
    <property type="match status" value="1"/>
</dbReference>
<feature type="region of interest" description="Disordered" evidence="1">
    <location>
        <begin position="288"/>
        <end position="315"/>
    </location>
</feature>
<gene>
    <name evidence="3" type="ORF">DFA_07947</name>
</gene>
<evidence type="ECO:0000313" key="3">
    <source>
        <dbReference type="EMBL" id="EGG16966.1"/>
    </source>
</evidence>
<organism evidence="3 4">
    <name type="scientific">Cavenderia fasciculata</name>
    <name type="common">Slime mold</name>
    <name type="synonym">Dictyostelium fasciculatum</name>
    <dbReference type="NCBI Taxonomy" id="261658"/>
    <lineage>
        <taxon>Eukaryota</taxon>
        <taxon>Amoebozoa</taxon>
        <taxon>Evosea</taxon>
        <taxon>Eumycetozoa</taxon>
        <taxon>Dictyostelia</taxon>
        <taxon>Acytosteliales</taxon>
        <taxon>Cavenderiaceae</taxon>
        <taxon>Cavenderia</taxon>
    </lineage>
</organism>
<dbReference type="GeneID" id="14869756"/>
<dbReference type="OMA" id="ACKMAAM"/>
<reference evidence="4" key="1">
    <citation type="journal article" date="2011" name="Genome Res.">
        <title>Phylogeny-wide analysis of social amoeba genomes highlights ancient origins for complex intercellular communication.</title>
        <authorList>
            <person name="Heidel A.J."/>
            <person name="Lawal H.M."/>
            <person name="Felder M."/>
            <person name="Schilde C."/>
            <person name="Helps N.R."/>
            <person name="Tunggal B."/>
            <person name="Rivero F."/>
            <person name="John U."/>
            <person name="Schleicher M."/>
            <person name="Eichinger L."/>
            <person name="Platzer M."/>
            <person name="Noegel A.A."/>
            <person name="Schaap P."/>
            <person name="Gloeckner G."/>
        </authorList>
    </citation>
    <scope>NUCLEOTIDE SEQUENCE [LARGE SCALE GENOMIC DNA]</scope>
    <source>
        <strain evidence="4">SH3</strain>
    </source>
</reference>
<dbReference type="KEGG" id="dfa:DFA_07947"/>
<dbReference type="AlphaFoldDB" id="F4Q4A4"/>
<dbReference type="OrthoDB" id="17416at2759"/>
<proteinExistence type="predicted"/>
<evidence type="ECO:0000259" key="2">
    <source>
        <dbReference type="Pfam" id="PF00561"/>
    </source>
</evidence>
<dbReference type="InterPro" id="IPR000073">
    <property type="entry name" value="AB_hydrolase_1"/>
</dbReference>
<evidence type="ECO:0000256" key="1">
    <source>
        <dbReference type="SAM" id="MobiDB-lite"/>
    </source>
</evidence>
<dbReference type="PANTHER" id="PTHR43433:SF5">
    <property type="entry name" value="AB HYDROLASE-1 DOMAIN-CONTAINING PROTEIN"/>
    <property type="match status" value="1"/>
</dbReference>
<dbReference type="SUPFAM" id="SSF53474">
    <property type="entry name" value="alpha/beta-Hydrolases"/>
    <property type="match status" value="1"/>
</dbReference>
<dbReference type="EMBL" id="GL883021">
    <property type="protein sequence ID" value="EGG16966.1"/>
    <property type="molecule type" value="Genomic_DNA"/>
</dbReference>
<evidence type="ECO:0000313" key="4">
    <source>
        <dbReference type="Proteomes" id="UP000007797"/>
    </source>
</evidence>
<feature type="compositionally biased region" description="Low complexity" evidence="1">
    <location>
        <begin position="288"/>
        <end position="301"/>
    </location>
</feature>
<keyword evidence="4" id="KW-1185">Reference proteome</keyword>
<dbReference type="Gene3D" id="3.40.50.1820">
    <property type="entry name" value="alpha/beta hydrolase"/>
    <property type="match status" value="1"/>
</dbReference>
<name>F4Q4A4_CACFS</name>
<feature type="compositionally biased region" description="Polar residues" evidence="1">
    <location>
        <begin position="302"/>
        <end position="315"/>
    </location>
</feature>